<organism evidence="1 2">
    <name type="scientific">Gemmata massiliana</name>
    <dbReference type="NCBI Taxonomy" id="1210884"/>
    <lineage>
        <taxon>Bacteria</taxon>
        <taxon>Pseudomonadati</taxon>
        <taxon>Planctomycetota</taxon>
        <taxon>Planctomycetia</taxon>
        <taxon>Gemmatales</taxon>
        <taxon>Gemmataceae</taxon>
        <taxon>Gemmata</taxon>
    </lineage>
</organism>
<dbReference type="SUPFAM" id="SSF51690">
    <property type="entry name" value="Nicotinate/Quinolinate PRTase C-terminal domain-like"/>
    <property type="match status" value="1"/>
</dbReference>
<evidence type="ECO:0000313" key="1">
    <source>
        <dbReference type="EMBL" id="VTR99681.1"/>
    </source>
</evidence>
<dbReference type="Proteomes" id="UP000464178">
    <property type="component" value="Chromosome"/>
</dbReference>
<keyword evidence="1" id="KW-0808">Transferase</keyword>
<proteinExistence type="predicted"/>
<protein>
    <submittedName>
        <fullName evidence="1">Nicotinate phosphoribosyltransferase: Nicotinate phosphoribosyltransferase</fullName>
    </submittedName>
</protein>
<evidence type="ECO:0000313" key="2">
    <source>
        <dbReference type="Proteomes" id="UP000464178"/>
    </source>
</evidence>
<dbReference type="EMBL" id="LR593886">
    <property type="protein sequence ID" value="VTR99681.1"/>
    <property type="molecule type" value="Genomic_DNA"/>
</dbReference>
<accession>A0A6P2DFS4</accession>
<sequence>MSTDPFAAKRQEMRDEFFAKLFLLGGWLGGTDTYKRTMWTAVPDIALQCAAYTLTFRKSIPEVGVNNRLVMAGHEAMLAQWFHRPLKRADIELSRAWYATQSATKAFPTEVWDAVLQQPGENLKLPIDIWGFPGGQTFLAGVPSVTFEGAGGLISYLEPAMCRYFAPIIQATKARLMREATPRDAEFGLRSAPVEVCNLVLLLARFVGGAGTSGAAQLTSNDTAEFVWPELFKSIGTIGHEMMCAAQSFEKTLAASEFEMMDRFVSKMGTASLLCDLVDAETVGLENALRVIRAHPETDRVGVRVDSGDIAAQCVLYFQRMKALGIPPRVIVFEDEVTPDGVRRVYDVFRTQTGIEPTMLFPGAGGYWWKLVHRDTVSAVFKRTATADRPNVKFSNSPGKETIPGYVRVYARGDTLVVADKSENIDGEPLFVKLVEQGRVVYSEDFRTQAARAEQTWARYMRWEPSPLVAEHLSRFNAMRTAEVAEARARLSAGGVQ</sequence>
<dbReference type="AlphaFoldDB" id="A0A6P2DFS4"/>
<keyword evidence="2" id="KW-1185">Reference proteome</keyword>
<dbReference type="GO" id="GO:0016757">
    <property type="term" value="F:glycosyltransferase activity"/>
    <property type="evidence" value="ECO:0007669"/>
    <property type="project" value="UniProtKB-KW"/>
</dbReference>
<dbReference type="Gene3D" id="3.20.140.10">
    <property type="entry name" value="nicotinate phosphoribosyltransferase"/>
    <property type="match status" value="1"/>
</dbReference>
<dbReference type="GO" id="GO:0009435">
    <property type="term" value="P:NAD+ biosynthetic process"/>
    <property type="evidence" value="ECO:0007669"/>
    <property type="project" value="UniProtKB-UniPathway"/>
</dbReference>
<dbReference type="InterPro" id="IPR036068">
    <property type="entry name" value="Nicotinate_pribotase-like_C"/>
</dbReference>
<gene>
    <name evidence="1" type="ORF">SOIL9_84360</name>
</gene>
<keyword evidence="1" id="KW-0328">Glycosyltransferase</keyword>
<dbReference type="KEGG" id="gms:SOIL9_84360"/>
<dbReference type="UniPathway" id="UPA00253">
    <property type="reaction ID" value="UER00457"/>
</dbReference>
<reference evidence="1 2" key="1">
    <citation type="submission" date="2019-05" db="EMBL/GenBank/DDBJ databases">
        <authorList>
            <consortium name="Science for Life Laboratories"/>
        </authorList>
    </citation>
    <scope>NUCLEOTIDE SEQUENCE [LARGE SCALE GENOMIC DNA]</scope>
    <source>
        <strain evidence="1">Soil9</strain>
    </source>
</reference>
<dbReference type="RefSeq" id="WP_162671949.1">
    <property type="nucleotide sequence ID" value="NZ_LR593886.1"/>
</dbReference>
<name>A0A6P2DFS4_9BACT</name>